<organism evidence="1">
    <name type="scientific">marine sediment metagenome</name>
    <dbReference type="NCBI Taxonomy" id="412755"/>
    <lineage>
        <taxon>unclassified sequences</taxon>
        <taxon>metagenomes</taxon>
        <taxon>ecological metagenomes</taxon>
    </lineage>
</organism>
<name>X1D363_9ZZZZ</name>
<protein>
    <submittedName>
        <fullName evidence="1">Uncharacterized protein</fullName>
    </submittedName>
</protein>
<comment type="caution">
    <text evidence="1">The sequence shown here is derived from an EMBL/GenBank/DDBJ whole genome shotgun (WGS) entry which is preliminary data.</text>
</comment>
<feature type="non-terminal residue" evidence="1">
    <location>
        <position position="1"/>
    </location>
</feature>
<accession>X1D363</accession>
<dbReference type="EMBL" id="BART01024279">
    <property type="protein sequence ID" value="GAH02695.1"/>
    <property type="molecule type" value="Genomic_DNA"/>
</dbReference>
<evidence type="ECO:0000313" key="1">
    <source>
        <dbReference type="EMBL" id="GAH02695.1"/>
    </source>
</evidence>
<proteinExistence type="predicted"/>
<gene>
    <name evidence="1" type="ORF">S01H4_43915</name>
</gene>
<reference evidence="1" key="1">
    <citation type="journal article" date="2014" name="Front. Microbiol.">
        <title>High frequency of phylogenetically diverse reductive dehalogenase-homologous genes in deep subseafloor sedimentary metagenomes.</title>
        <authorList>
            <person name="Kawai M."/>
            <person name="Futagami T."/>
            <person name="Toyoda A."/>
            <person name="Takaki Y."/>
            <person name="Nishi S."/>
            <person name="Hori S."/>
            <person name="Arai W."/>
            <person name="Tsubouchi T."/>
            <person name="Morono Y."/>
            <person name="Uchiyama I."/>
            <person name="Ito T."/>
            <person name="Fujiyama A."/>
            <person name="Inagaki F."/>
            <person name="Takami H."/>
        </authorList>
    </citation>
    <scope>NUCLEOTIDE SEQUENCE</scope>
    <source>
        <strain evidence="1">Expedition CK06-06</strain>
    </source>
</reference>
<sequence length="61" mass="7341">IMLGYEKDKDWLNELKTVKIAVTTVTVERKKRLYRALVRIVKRNLYVLFLIQRNLCARFSL</sequence>
<dbReference type="AlphaFoldDB" id="X1D363"/>